<dbReference type="GO" id="GO:0005886">
    <property type="term" value="C:plasma membrane"/>
    <property type="evidence" value="ECO:0007669"/>
    <property type="project" value="UniProtKB-SubCell"/>
</dbReference>
<dbReference type="PANTHER" id="PTHR35011:SF2">
    <property type="entry name" value="2,3-DIKETO-L-GULONATE TRAP TRANSPORTER SMALL PERMEASE PROTEIN YIAM"/>
    <property type="match status" value="1"/>
</dbReference>
<feature type="transmembrane region" description="Helical" evidence="9">
    <location>
        <begin position="49"/>
        <end position="66"/>
    </location>
</feature>
<dbReference type="InterPro" id="IPR055348">
    <property type="entry name" value="DctQ"/>
</dbReference>
<evidence type="ECO:0000259" key="10">
    <source>
        <dbReference type="Pfam" id="PF04290"/>
    </source>
</evidence>
<comment type="similarity">
    <text evidence="8">Belongs to the TRAP transporter small permease family.</text>
</comment>
<reference evidence="11 12" key="1">
    <citation type="journal article" date="2015" name="Microbiome">
        <title>Genomic resolution of linkages in carbon, nitrogen, and sulfur cycling among widespread estuary sediment bacteria.</title>
        <authorList>
            <person name="Baker B.J."/>
            <person name="Lazar C.S."/>
            <person name="Teske A.P."/>
            <person name="Dick G.J."/>
        </authorList>
    </citation>
    <scope>NUCLEOTIDE SEQUENCE [LARGE SCALE GENOMIC DNA]</scope>
    <source>
        <strain evidence="11">DG_54_3</strain>
    </source>
</reference>
<dbReference type="Proteomes" id="UP000051861">
    <property type="component" value="Unassembled WGS sequence"/>
</dbReference>
<organism evidence="11 12">
    <name type="scientific">candidate division WOR-1 bacterium DG_54_3</name>
    <dbReference type="NCBI Taxonomy" id="1703775"/>
    <lineage>
        <taxon>Bacteria</taxon>
        <taxon>Bacillati</taxon>
        <taxon>Saganbacteria</taxon>
    </lineage>
</organism>
<dbReference type="PANTHER" id="PTHR35011">
    <property type="entry name" value="2,3-DIKETO-L-GULONATE TRAP TRANSPORTER SMALL PERMEASE PROTEIN YIAM"/>
    <property type="match status" value="1"/>
</dbReference>
<evidence type="ECO:0000256" key="7">
    <source>
        <dbReference type="ARBA" id="ARBA00023136"/>
    </source>
</evidence>
<dbReference type="AlphaFoldDB" id="A0A0S7Y675"/>
<evidence type="ECO:0000313" key="11">
    <source>
        <dbReference type="EMBL" id="KPJ69935.1"/>
    </source>
</evidence>
<keyword evidence="7 9" id="KW-0472">Membrane</keyword>
<dbReference type="Pfam" id="PF04290">
    <property type="entry name" value="DctQ"/>
    <property type="match status" value="1"/>
</dbReference>
<comment type="subcellular location">
    <subcellularLocation>
        <location evidence="1">Cell inner membrane</location>
        <topology evidence="1">Multi-pass membrane protein</topology>
    </subcellularLocation>
</comment>
<gene>
    <name evidence="11" type="ORF">AMJ44_01190</name>
</gene>
<evidence type="ECO:0000256" key="4">
    <source>
        <dbReference type="ARBA" id="ARBA00022519"/>
    </source>
</evidence>
<evidence type="ECO:0000256" key="9">
    <source>
        <dbReference type="SAM" id="Phobius"/>
    </source>
</evidence>
<evidence type="ECO:0000256" key="8">
    <source>
        <dbReference type="ARBA" id="ARBA00038436"/>
    </source>
</evidence>
<proteinExistence type="inferred from homology"/>
<dbReference type="InterPro" id="IPR007387">
    <property type="entry name" value="TRAP_DctQ"/>
</dbReference>
<evidence type="ECO:0000256" key="2">
    <source>
        <dbReference type="ARBA" id="ARBA00022448"/>
    </source>
</evidence>
<dbReference type="GO" id="GO:0022857">
    <property type="term" value="F:transmembrane transporter activity"/>
    <property type="evidence" value="ECO:0007669"/>
    <property type="project" value="TreeGrafter"/>
</dbReference>
<evidence type="ECO:0000256" key="3">
    <source>
        <dbReference type="ARBA" id="ARBA00022475"/>
    </source>
</evidence>
<feature type="transmembrane region" description="Helical" evidence="9">
    <location>
        <begin position="87"/>
        <end position="112"/>
    </location>
</feature>
<name>A0A0S7Y675_UNCSA</name>
<keyword evidence="5 9" id="KW-0812">Transmembrane</keyword>
<dbReference type="GO" id="GO:0015740">
    <property type="term" value="P:C4-dicarboxylate transport"/>
    <property type="evidence" value="ECO:0007669"/>
    <property type="project" value="TreeGrafter"/>
</dbReference>
<dbReference type="EMBL" id="LIZX01000010">
    <property type="protein sequence ID" value="KPJ69935.1"/>
    <property type="molecule type" value="Genomic_DNA"/>
</dbReference>
<evidence type="ECO:0000256" key="6">
    <source>
        <dbReference type="ARBA" id="ARBA00022989"/>
    </source>
</evidence>
<feature type="transmembrane region" description="Helical" evidence="9">
    <location>
        <begin position="132"/>
        <end position="153"/>
    </location>
</feature>
<comment type="caution">
    <text evidence="11">The sequence shown here is derived from an EMBL/GenBank/DDBJ whole genome shotgun (WGS) entry which is preliminary data.</text>
</comment>
<keyword evidence="2" id="KW-0813">Transport</keyword>
<keyword evidence="4" id="KW-0997">Cell inner membrane</keyword>
<evidence type="ECO:0000256" key="1">
    <source>
        <dbReference type="ARBA" id="ARBA00004429"/>
    </source>
</evidence>
<keyword evidence="6 9" id="KW-1133">Transmembrane helix</keyword>
<sequence>MMLERAKKSIDKLLELGLIILMAANVLNVLWQVFTRFVLKDPSSFTEELARFLLIWVGLLGASYAAGKKMHLAIDVVLQGFKDKPRIWTEMAIQVIIFLFSLLVMVVGGMRLVAITLALNQISAALRVKLGYVYLVLPLSGLLIMFYATVFFIQRLRALSGESIEFEMVATESKEGI</sequence>
<feature type="transmembrane region" description="Helical" evidence="9">
    <location>
        <begin position="12"/>
        <end position="34"/>
    </location>
</feature>
<evidence type="ECO:0000256" key="5">
    <source>
        <dbReference type="ARBA" id="ARBA00022692"/>
    </source>
</evidence>
<keyword evidence="3" id="KW-1003">Cell membrane</keyword>
<protein>
    <recommendedName>
        <fullName evidence="10">Tripartite ATP-independent periplasmic transporters DctQ component domain-containing protein</fullName>
    </recommendedName>
</protein>
<feature type="domain" description="Tripartite ATP-independent periplasmic transporters DctQ component" evidence="10">
    <location>
        <begin position="27"/>
        <end position="157"/>
    </location>
</feature>
<accession>A0A0S7Y675</accession>
<evidence type="ECO:0000313" key="12">
    <source>
        <dbReference type="Proteomes" id="UP000051861"/>
    </source>
</evidence>